<evidence type="ECO:0000256" key="1">
    <source>
        <dbReference type="SAM" id="SignalP"/>
    </source>
</evidence>
<evidence type="ECO:0000313" key="2">
    <source>
        <dbReference type="EMBL" id="CAD9653537.1"/>
    </source>
</evidence>
<dbReference type="AlphaFoldDB" id="A0A7S2VWY6"/>
<gene>
    <name evidence="2" type="ORF">TPAC0785_LOCUS1087</name>
</gene>
<feature type="signal peptide" evidence="1">
    <location>
        <begin position="1"/>
        <end position="15"/>
    </location>
</feature>
<keyword evidence="1" id="KW-0732">Signal</keyword>
<dbReference type="EMBL" id="HBHE01001719">
    <property type="protein sequence ID" value="CAD9653537.1"/>
    <property type="molecule type" value="Transcribed_RNA"/>
</dbReference>
<organism evidence="2">
    <name type="scientific">Triparma pacifica</name>
    <dbReference type="NCBI Taxonomy" id="91992"/>
    <lineage>
        <taxon>Eukaryota</taxon>
        <taxon>Sar</taxon>
        <taxon>Stramenopiles</taxon>
        <taxon>Ochrophyta</taxon>
        <taxon>Bolidophyceae</taxon>
        <taxon>Parmales</taxon>
        <taxon>Triparmaceae</taxon>
        <taxon>Triparma</taxon>
    </lineage>
</organism>
<protein>
    <submittedName>
        <fullName evidence="2">Uncharacterized protein</fullName>
    </submittedName>
</protein>
<proteinExistence type="predicted"/>
<feature type="chain" id="PRO_5031219390" evidence="1">
    <location>
        <begin position="16"/>
        <end position="341"/>
    </location>
</feature>
<name>A0A7S2VWY6_9STRA</name>
<reference evidence="2" key="1">
    <citation type="submission" date="2021-01" db="EMBL/GenBank/DDBJ databases">
        <authorList>
            <person name="Corre E."/>
            <person name="Pelletier E."/>
            <person name="Niang G."/>
            <person name="Scheremetjew M."/>
            <person name="Finn R."/>
            <person name="Kale V."/>
            <person name="Holt S."/>
            <person name="Cochrane G."/>
            <person name="Meng A."/>
            <person name="Brown T."/>
            <person name="Cohen L."/>
        </authorList>
    </citation>
    <scope>NUCLEOTIDE SEQUENCE</scope>
    <source>
        <strain evidence="2">CCMP 1866</strain>
    </source>
</reference>
<accession>A0A7S2VWY6</accession>
<sequence>MKLAILGLLATGASASFSMRRLQDSSAPHPGECNIDSDCIDEDKPEGICVPKAAHSHDHLRRKLFGGVVYSGYCMDLVCMAGESTFYQAHAEGLFSGDSSPVPTIQQRGWCDDGTADGWVTYAHSSEASCSDEVKGQMSGYMALSCQCPGLDWTNNENGVPPIICSITDDMPAICEESIKALFLADTIAEQGQEAADNTWAMYTGACNCPIADFENIFCELKDLPAECEGIYRPLLVESWIASGQDAAAANAFWDSAMAMSLCECGTQGGTRYESDKAQEGDFDLLGWSGQSLCGETDECKNEVIDSWVLIASLDSTTGDGPYVAPTRAEMEATFNAMCGV</sequence>